<evidence type="ECO:0000313" key="2">
    <source>
        <dbReference type="EMBL" id="SDY88270.1"/>
    </source>
</evidence>
<gene>
    <name evidence="2" type="ORF">SAMN05444412_103258</name>
</gene>
<proteinExistence type="predicted"/>
<reference evidence="2 3" key="1">
    <citation type="submission" date="2016-10" db="EMBL/GenBank/DDBJ databases">
        <authorList>
            <person name="Varghese N."/>
            <person name="Submissions S."/>
        </authorList>
    </citation>
    <scope>NUCLEOTIDE SEQUENCE [LARGE SCALE GENOMIC DNA]</scope>
    <source>
        <strain evidence="2 3">DSM 17997</strain>
    </source>
</reference>
<name>A0A1H3NHX0_9BACT</name>
<evidence type="ECO:0000256" key="1">
    <source>
        <dbReference type="SAM" id="SignalP"/>
    </source>
</evidence>
<feature type="signal peptide" evidence="1">
    <location>
        <begin position="1"/>
        <end position="26"/>
    </location>
</feature>
<sequence length="148" mass="16277">MKNIKSTVGIMAFAAFFFFHTFVSMAQTIETQDPEHTSKNYAVLISQPNHVVAAVDTGETLSAESKFQRGEFVIMACGKSVEAFVMGSEFSEVIAKGAEAGIKYRICGMSLKQFKVAPESLMEGLEVVPNGLTYIFELKRIGYTTLEL</sequence>
<keyword evidence="1" id="KW-0732">Signal</keyword>
<dbReference type="Gene3D" id="3.40.1260.10">
    <property type="entry name" value="DsrEFH-like"/>
    <property type="match status" value="1"/>
</dbReference>
<dbReference type="RefSeq" id="WP_019597206.1">
    <property type="nucleotide sequence ID" value="NZ_FNQC01000003.1"/>
</dbReference>
<accession>A0A1H3NHX0</accession>
<evidence type="ECO:0000313" key="3">
    <source>
        <dbReference type="Proteomes" id="UP000199663"/>
    </source>
</evidence>
<organism evidence="2 3">
    <name type="scientific">Rhodonellum ikkaensis</name>
    <dbReference type="NCBI Taxonomy" id="336829"/>
    <lineage>
        <taxon>Bacteria</taxon>
        <taxon>Pseudomonadati</taxon>
        <taxon>Bacteroidota</taxon>
        <taxon>Cytophagia</taxon>
        <taxon>Cytophagales</taxon>
        <taxon>Cytophagaceae</taxon>
        <taxon>Rhodonellum</taxon>
    </lineage>
</organism>
<feature type="chain" id="PRO_5046253641" evidence="1">
    <location>
        <begin position="27"/>
        <end position="148"/>
    </location>
</feature>
<keyword evidence="3" id="KW-1185">Reference proteome</keyword>
<comment type="caution">
    <text evidence="2">The sequence shown here is derived from an EMBL/GenBank/DDBJ whole genome shotgun (WGS) entry which is preliminary data.</text>
</comment>
<dbReference type="Proteomes" id="UP000199663">
    <property type="component" value="Unassembled WGS sequence"/>
</dbReference>
<dbReference type="SUPFAM" id="SSF75169">
    <property type="entry name" value="DsrEFH-like"/>
    <property type="match status" value="1"/>
</dbReference>
<protein>
    <submittedName>
        <fullName evidence="2">Oxidoreductase</fullName>
    </submittedName>
</protein>
<dbReference type="EMBL" id="FNQC01000003">
    <property type="protein sequence ID" value="SDY88270.1"/>
    <property type="molecule type" value="Genomic_DNA"/>
</dbReference>
<dbReference type="InterPro" id="IPR027396">
    <property type="entry name" value="DsrEFH-like"/>
</dbReference>